<evidence type="ECO:0000256" key="1">
    <source>
        <dbReference type="ARBA" id="ARBA00010641"/>
    </source>
</evidence>
<name>A0ABT3G308_9BACT</name>
<dbReference type="PANTHER" id="PTHR43133:SF51">
    <property type="entry name" value="RNA POLYMERASE SIGMA FACTOR"/>
    <property type="match status" value="1"/>
</dbReference>
<evidence type="ECO:0000256" key="4">
    <source>
        <dbReference type="ARBA" id="ARBA00023163"/>
    </source>
</evidence>
<comment type="similarity">
    <text evidence="1">Belongs to the sigma-70 factor family. ECF subfamily.</text>
</comment>
<dbReference type="InterPro" id="IPR007627">
    <property type="entry name" value="RNA_pol_sigma70_r2"/>
</dbReference>
<dbReference type="InterPro" id="IPR014284">
    <property type="entry name" value="RNA_pol_sigma-70_dom"/>
</dbReference>
<sequence length="184" mass="21694">MKPRSQDEMDRKKDNLEDFVHELTRCQGDLFYFIRALCGDPHAAADIRQTVNMILWRKREKFRPGTSFKNWAFRIAQLEVMTFLRRKKKDRTVCFDADLIECFASEMPSVIDEYPERRTALAECLKKLTPKDDELIRHHYWSGGSLEVLARATERSVGTLKARLFQLRGNLRRCIRVQLSPRES</sequence>
<evidence type="ECO:0000256" key="3">
    <source>
        <dbReference type="ARBA" id="ARBA00023082"/>
    </source>
</evidence>
<dbReference type="Gene3D" id="1.10.1740.10">
    <property type="match status" value="1"/>
</dbReference>
<keyword evidence="2" id="KW-0805">Transcription regulation</keyword>
<dbReference type="InterPro" id="IPR039425">
    <property type="entry name" value="RNA_pol_sigma-70-like"/>
</dbReference>
<dbReference type="RefSeq" id="WP_264513751.1">
    <property type="nucleotide sequence ID" value="NZ_JAPDDR010000005.1"/>
</dbReference>
<proteinExistence type="inferred from homology"/>
<dbReference type="NCBIfam" id="TIGR02937">
    <property type="entry name" value="sigma70-ECF"/>
    <property type="match status" value="1"/>
</dbReference>
<feature type="domain" description="RNA polymerase sigma-70 region 2" evidence="5">
    <location>
        <begin position="25"/>
        <end position="89"/>
    </location>
</feature>
<reference evidence="6" key="1">
    <citation type="submission" date="2022-10" db="EMBL/GenBank/DDBJ databases">
        <title>Luteolibacter sp. GHJ8, whole genome shotgun sequencing project.</title>
        <authorList>
            <person name="Zhao G."/>
            <person name="Shen L."/>
        </authorList>
    </citation>
    <scope>NUCLEOTIDE SEQUENCE</scope>
    <source>
        <strain evidence="6">GHJ8</strain>
    </source>
</reference>
<evidence type="ECO:0000259" key="5">
    <source>
        <dbReference type="Pfam" id="PF04542"/>
    </source>
</evidence>
<gene>
    <name evidence="6" type="ORF">OJ996_11625</name>
</gene>
<dbReference type="PANTHER" id="PTHR43133">
    <property type="entry name" value="RNA POLYMERASE ECF-TYPE SIGMA FACTO"/>
    <property type="match status" value="1"/>
</dbReference>
<keyword evidence="4" id="KW-0804">Transcription</keyword>
<dbReference type="Proteomes" id="UP001165653">
    <property type="component" value="Unassembled WGS sequence"/>
</dbReference>
<accession>A0ABT3G308</accession>
<dbReference type="InterPro" id="IPR036388">
    <property type="entry name" value="WH-like_DNA-bd_sf"/>
</dbReference>
<organism evidence="6 7">
    <name type="scientific">Luteolibacter rhizosphaerae</name>
    <dbReference type="NCBI Taxonomy" id="2989719"/>
    <lineage>
        <taxon>Bacteria</taxon>
        <taxon>Pseudomonadati</taxon>
        <taxon>Verrucomicrobiota</taxon>
        <taxon>Verrucomicrobiia</taxon>
        <taxon>Verrucomicrobiales</taxon>
        <taxon>Verrucomicrobiaceae</taxon>
        <taxon>Luteolibacter</taxon>
    </lineage>
</organism>
<dbReference type="Pfam" id="PF04542">
    <property type="entry name" value="Sigma70_r2"/>
    <property type="match status" value="1"/>
</dbReference>
<dbReference type="SUPFAM" id="SSF88659">
    <property type="entry name" value="Sigma3 and sigma4 domains of RNA polymerase sigma factors"/>
    <property type="match status" value="1"/>
</dbReference>
<dbReference type="InterPro" id="IPR013324">
    <property type="entry name" value="RNA_pol_sigma_r3/r4-like"/>
</dbReference>
<evidence type="ECO:0000256" key="2">
    <source>
        <dbReference type="ARBA" id="ARBA00023015"/>
    </source>
</evidence>
<dbReference type="InterPro" id="IPR013325">
    <property type="entry name" value="RNA_pol_sigma_r2"/>
</dbReference>
<dbReference type="Gene3D" id="1.10.10.10">
    <property type="entry name" value="Winged helix-like DNA-binding domain superfamily/Winged helix DNA-binding domain"/>
    <property type="match status" value="1"/>
</dbReference>
<evidence type="ECO:0000313" key="6">
    <source>
        <dbReference type="EMBL" id="MCW1914228.1"/>
    </source>
</evidence>
<keyword evidence="7" id="KW-1185">Reference proteome</keyword>
<evidence type="ECO:0000313" key="7">
    <source>
        <dbReference type="Proteomes" id="UP001165653"/>
    </source>
</evidence>
<keyword evidence="3" id="KW-0731">Sigma factor</keyword>
<comment type="caution">
    <text evidence="6">The sequence shown here is derived from an EMBL/GenBank/DDBJ whole genome shotgun (WGS) entry which is preliminary data.</text>
</comment>
<dbReference type="EMBL" id="JAPDDR010000005">
    <property type="protein sequence ID" value="MCW1914228.1"/>
    <property type="molecule type" value="Genomic_DNA"/>
</dbReference>
<protein>
    <submittedName>
        <fullName evidence="6">Sigma-70 family RNA polymerase sigma factor</fullName>
    </submittedName>
</protein>
<dbReference type="SUPFAM" id="SSF88946">
    <property type="entry name" value="Sigma2 domain of RNA polymerase sigma factors"/>
    <property type="match status" value="1"/>
</dbReference>